<dbReference type="Gene3D" id="3.40.50.1820">
    <property type="entry name" value="alpha/beta hydrolase"/>
    <property type="match status" value="1"/>
</dbReference>
<evidence type="ECO:0000259" key="2">
    <source>
        <dbReference type="Pfam" id="PF00326"/>
    </source>
</evidence>
<keyword evidence="4" id="KW-1185">Reference proteome</keyword>
<protein>
    <submittedName>
        <fullName evidence="3">Dipeptidyl aminopeptidase/acylaminoacyl peptidase</fullName>
    </submittedName>
</protein>
<keyword evidence="3" id="KW-0645">Protease</keyword>
<dbReference type="Proteomes" id="UP000562352">
    <property type="component" value="Unassembled WGS sequence"/>
</dbReference>
<sequence>MRPWGDENAWSSAVPTDDGNLLLARAGILLVVPEADGTVAAVHELAVAPGENVRLVAGGTPGTAALAFRTTSTGRTTVWRLSGRAETPERVADVPGEFTGGVWLDGGLLAVASSDGARTVVLNLSDGTVRPLPGLSPGEHLLLAAPQAGTLITAQKREGVLRLGSRRRDHDALTVFPGRLNAVEGTVVPLALDPSGRHLALSVTRGVRSTALLYDLVEDSTREIEPAGVLLPVAHWNAAGLHLVRSAPDLPPQPVTVPDPLTATALTGHGRTGWSPARSRSFTGPGGPVEAIVYGDLAHAGHVVLALHGGPEAAWRLTFDPLFQRLAADGIAVVAPNQRGSTGYGAAHRDAIRGAWGGADLADVIHLGRTLAAERVSGSCPPMLYGASYGAYLALLAAAAEPGLWSRAAVVAPFLSGRALYEDGPESVRRMLDRLGGQEEIVDDHLGSRDLLRLADRLRLPLLLVHGDQDPIIPVSHSRRLRERLARTGHRDTALTYLEVPGAGHDPLTDHEGHAVLEQLVAFLRVGPRP</sequence>
<dbReference type="InterPro" id="IPR011044">
    <property type="entry name" value="Quino_amine_DH_bsu"/>
</dbReference>
<feature type="domain" description="Peptidase S9 prolyl oligopeptidase catalytic" evidence="2">
    <location>
        <begin position="319"/>
        <end position="524"/>
    </location>
</feature>
<dbReference type="GO" id="GO:0004177">
    <property type="term" value="F:aminopeptidase activity"/>
    <property type="evidence" value="ECO:0007669"/>
    <property type="project" value="UniProtKB-KW"/>
</dbReference>
<dbReference type="PANTHER" id="PTHR42776">
    <property type="entry name" value="SERINE PEPTIDASE S9 FAMILY MEMBER"/>
    <property type="match status" value="1"/>
</dbReference>
<evidence type="ECO:0000313" key="4">
    <source>
        <dbReference type="Proteomes" id="UP000562352"/>
    </source>
</evidence>
<evidence type="ECO:0000256" key="1">
    <source>
        <dbReference type="ARBA" id="ARBA00022801"/>
    </source>
</evidence>
<dbReference type="GO" id="GO:0004252">
    <property type="term" value="F:serine-type endopeptidase activity"/>
    <property type="evidence" value="ECO:0007669"/>
    <property type="project" value="TreeGrafter"/>
</dbReference>
<organism evidence="3 4">
    <name type="scientific">Planomonospora venezuelensis</name>
    <dbReference type="NCBI Taxonomy" id="1999"/>
    <lineage>
        <taxon>Bacteria</taxon>
        <taxon>Bacillati</taxon>
        <taxon>Actinomycetota</taxon>
        <taxon>Actinomycetes</taxon>
        <taxon>Streptosporangiales</taxon>
        <taxon>Streptosporangiaceae</taxon>
        <taxon>Planomonospora</taxon>
    </lineage>
</organism>
<keyword evidence="3" id="KW-0031">Aminopeptidase</keyword>
<dbReference type="InterPro" id="IPR029058">
    <property type="entry name" value="AB_hydrolase_fold"/>
</dbReference>
<dbReference type="PANTHER" id="PTHR42776:SF27">
    <property type="entry name" value="DIPEPTIDYL PEPTIDASE FAMILY MEMBER 6"/>
    <property type="match status" value="1"/>
</dbReference>
<dbReference type="EMBL" id="JACHJJ010000054">
    <property type="protein sequence ID" value="MBB5968140.1"/>
    <property type="molecule type" value="Genomic_DNA"/>
</dbReference>
<dbReference type="Pfam" id="PF00326">
    <property type="entry name" value="Peptidase_S9"/>
    <property type="match status" value="1"/>
</dbReference>
<dbReference type="InterPro" id="IPR001375">
    <property type="entry name" value="Peptidase_S9_cat"/>
</dbReference>
<dbReference type="RefSeq" id="WP_184948822.1">
    <property type="nucleotide sequence ID" value="NZ_BAAAWZ010000001.1"/>
</dbReference>
<dbReference type="AlphaFoldDB" id="A0A841DDH8"/>
<comment type="caution">
    <text evidence="3">The sequence shown here is derived from an EMBL/GenBank/DDBJ whole genome shotgun (WGS) entry which is preliminary data.</text>
</comment>
<dbReference type="SUPFAM" id="SSF53474">
    <property type="entry name" value="alpha/beta-Hydrolases"/>
    <property type="match status" value="1"/>
</dbReference>
<evidence type="ECO:0000313" key="3">
    <source>
        <dbReference type="EMBL" id="MBB5968140.1"/>
    </source>
</evidence>
<accession>A0A841DDH8</accession>
<proteinExistence type="predicted"/>
<name>A0A841DDH8_PLAVE</name>
<reference evidence="3 4" key="1">
    <citation type="submission" date="2020-08" db="EMBL/GenBank/DDBJ databases">
        <title>Genomic Encyclopedia of Type Strains, Phase III (KMG-III): the genomes of soil and plant-associated and newly described type strains.</title>
        <authorList>
            <person name="Whitman W."/>
        </authorList>
    </citation>
    <scope>NUCLEOTIDE SEQUENCE [LARGE SCALE GENOMIC DNA]</scope>
    <source>
        <strain evidence="3 4">CECT 3303</strain>
    </source>
</reference>
<gene>
    <name evidence="3" type="ORF">FHS22_007461</name>
</gene>
<dbReference type="SUPFAM" id="SSF50969">
    <property type="entry name" value="YVTN repeat-like/Quinoprotein amine dehydrogenase"/>
    <property type="match status" value="1"/>
</dbReference>
<keyword evidence="1" id="KW-0378">Hydrolase</keyword>
<dbReference type="GO" id="GO:0006508">
    <property type="term" value="P:proteolysis"/>
    <property type="evidence" value="ECO:0007669"/>
    <property type="project" value="InterPro"/>
</dbReference>